<keyword evidence="1" id="KW-0378">Hydrolase</keyword>
<name>A0A2M8Q7I3_9CHLR</name>
<evidence type="ECO:0000313" key="2">
    <source>
        <dbReference type="Proteomes" id="UP000230790"/>
    </source>
</evidence>
<feature type="non-terminal residue" evidence="1">
    <location>
        <position position="1"/>
    </location>
</feature>
<dbReference type="Proteomes" id="UP000230790">
    <property type="component" value="Unassembled WGS sequence"/>
</dbReference>
<dbReference type="AlphaFoldDB" id="A0A2M8Q7I3"/>
<protein>
    <submittedName>
        <fullName evidence="1">YgeY family selenium metabolism-linked hydrolase</fullName>
    </submittedName>
</protein>
<organism evidence="1 2">
    <name type="scientific">Candidatus Thermofonsia Clade 3 bacterium</name>
    <dbReference type="NCBI Taxonomy" id="2364212"/>
    <lineage>
        <taxon>Bacteria</taxon>
        <taxon>Bacillati</taxon>
        <taxon>Chloroflexota</taxon>
        <taxon>Candidatus Thermofontia</taxon>
        <taxon>Candidatus Thermofonsia Clade 3</taxon>
    </lineage>
</organism>
<accession>A0A2M8Q7I3</accession>
<reference evidence="1 2" key="1">
    <citation type="submission" date="2017-11" db="EMBL/GenBank/DDBJ databases">
        <title>Evolution of Phototrophy in the Chloroflexi Phylum Driven by Horizontal Gene Transfer.</title>
        <authorList>
            <person name="Ward L.M."/>
            <person name="Hemp J."/>
            <person name="Shih P.M."/>
            <person name="Mcglynn S.E."/>
            <person name="Fischer W."/>
        </authorList>
    </citation>
    <scope>NUCLEOTIDE SEQUENCE [LARGE SCALE GENOMIC DNA]</scope>
    <source>
        <strain evidence="1">JP3_7</strain>
    </source>
</reference>
<comment type="caution">
    <text evidence="1">The sequence shown here is derived from an EMBL/GenBank/DDBJ whole genome shotgun (WGS) entry which is preliminary data.</text>
</comment>
<dbReference type="GO" id="GO:0016787">
    <property type="term" value="F:hydrolase activity"/>
    <property type="evidence" value="ECO:0007669"/>
    <property type="project" value="UniProtKB-KW"/>
</dbReference>
<gene>
    <name evidence="1" type="ORF">CUN48_17320</name>
</gene>
<dbReference type="SUPFAM" id="SSF53187">
    <property type="entry name" value="Zn-dependent exopeptidases"/>
    <property type="match status" value="1"/>
</dbReference>
<evidence type="ECO:0000313" key="1">
    <source>
        <dbReference type="EMBL" id="PJF45745.1"/>
    </source>
</evidence>
<sequence length="46" mass="4789">MGKAGIPSIGFGPGEEETAHTVMDSVLLSDVVKAAEFYAVLPALIR</sequence>
<dbReference type="Gene3D" id="3.40.630.10">
    <property type="entry name" value="Zn peptidases"/>
    <property type="match status" value="1"/>
</dbReference>
<proteinExistence type="predicted"/>
<dbReference type="EMBL" id="PGTN01000796">
    <property type="protein sequence ID" value="PJF45745.1"/>
    <property type="molecule type" value="Genomic_DNA"/>
</dbReference>